<dbReference type="CDD" id="cd23415">
    <property type="entry name" value="beta-trefoil_Ricin_AH"/>
    <property type="match status" value="1"/>
</dbReference>
<feature type="domain" description="Ricin B lectin" evidence="2">
    <location>
        <begin position="40"/>
        <end position="153"/>
    </location>
</feature>
<feature type="chain" id="PRO_5046323933" evidence="1">
    <location>
        <begin position="28"/>
        <end position="153"/>
    </location>
</feature>
<dbReference type="InterPro" id="IPR000772">
    <property type="entry name" value="Ricin_B_lectin"/>
</dbReference>
<sequence length="153" mass="16180">MRSMFKGRTSALAAGAAVITAALTAFAPTAGASTSTALDGPFQFHNVATGKCLDGNGSSIYPQDCNGGNYQRWSRNAGGSGFQLQSVATGKCLDTNGSTIYPHDCNGGNYQRWIFNGYPYQLQNVATGKCLDTNGSSIYPHDCNGGNYQRWSV</sequence>
<name>A0ABW7T0A7_9ACTN</name>
<accession>A0ABW7T0A7</accession>
<dbReference type="Pfam" id="PF00652">
    <property type="entry name" value="Ricin_B_lectin"/>
    <property type="match status" value="1"/>
</dbReference>
<protein>
    <submittedName>
        <fullName evidence="3">RICIN domain-containing protein</fullName>
    </submittedName>
</protein>
<dbReference type="SUPFAM" id="SSF50370">
    <property type="entry name" value="Ricin B-like lectins"/>
    <property type="match status" value="1"/>
</dbReference>
<dbReference type="Gene3D" id="2.80.10.50">
    <property type="match status" value="1"/>
</dbReference>
<keyword evidence="4" id="KW-1185">Reference proteome</keyword>
<evidence type="ECO:0000256" key="1">
    <source>
        <dbReference type="SAM" id="SignalP"/>
    </source>
</evidence>
<organism evidence="3 4">
    <name type="scientific">Streptomyces abikoensis</name>
    <dbReference type="NCBI Taxonomy" id="97398"/>
    <lineage>
        <taxon>Bacteria</taxon>
        <taxon>Bacillati</taxon>
        <taxon>Actinomycetota</taxon>
        <taxon>Actinomycetes</taxon>
        <taxon>Kitasatosporales</taxon>
        <taxon>Streptomycetaceae</taxon>
        <taxon>Streptomyces</taxon>
    </lineage>
</organism>
<reference evidence="3 4" key="1">
    <citation type="submission" date="2024-10" db="EMBL/GenBank/DDBJ databases">
        <title>The Natural Products Discovery Center: Release of the First 8490 Sequenced Strains for Exploring Actinobacteria Biosynthetic Diversity.</title>
        <authorList>
            <person name="Kalkreuter E."/>
            <person name="Kautsar S.A."/>
            <person name="Yang D."/>
            <person name="Bader C.D."/>
            <person name="Teijaro C.N."/>
            <person name="Fluegel L."/>
            <person name="Davis C.M."/>
            <person name="Simpson J.R."/>
            <person name="Lauterbach L."/>
            <person name="Steele A.D."/>
            <person name="Gui C."/>
            <person name="Meng S."/>
            <person name="Li G."/>
            <person name="Viehrig K."/>
            <person name="Ye F."/>
            <person name="Su P."/>
            <person name="Kiefer A.F."/>
            <person name="Nichols A."/>
            <person name="Cepeda A.J."/>
            <person name="Yan W."/>
            <person name="Fan B."/>
            <person name="Jiang Y."/>
            <person name="Adhikari A."/>
            <person name="Zheng C.-J."/>
            <person name="Schuster L."/>
            <person name="Cowan T.M."/>
            <person name="Smanski M.J."/>
            <person name="Chevrette M.G."/>
            <person name="De Carvalho L.P.S."/>
            <person name="Shen B."/>
        </authorList>
    </citation>
    <scope>NUCLEOTIDE SEQUENCE [LARGE SCALE GENOMIC DNA]</scope>
    <source>
        <strain evidence="3 4">NPDC020979</strain>
    </source>
</reference>
<keyword evidence="1" id="KW-0732">Signal</keyword>
<gene>
    <name evidence="3" type="ORF">ACH4TF_10760</name>
</gene>
<dbReference type="Proteomes" id="UP001611162">
    <property type="component" value="Unassembled WGS sequence"/>
</dbReference>
<dbReference type="RefSeq" id="WP_397612679.1">
    <property type="nucleotide sequence ID" value="NZ_JBIRRB010000003.1"/>
</dbReference>
<dbReference type="InterPro" id="IPR035992">
    <property type="entry name" value="Ricin_B-like_lectins"/>
</dbReference>
<dbReference type="SMART" id="SM00458">
    <property type="entry name" value="RICIN"/>
    <property type="match status" value="1"/>
</dbReference>
<evidence type="ECO:0000259" key="2">
    <source>
        <dbReference type="SMART" id="SM00458"/>
    </source>
</evidence>
<proteinExistence type="predicted"/>
<dbReference type="PROSITE" id="PS50231">
    <property type="entry name" value="RICIN_B_LECTIN"/>
    <property type="match status" value="1"/>
</dbReference>
<evidence type="ECO:0000313" key="4">
    <source>
        <dbReference type="Proteomes" id="UP001611162"/>
    </source>
</evidence>
<comment type="caution">
    <text evidence="3">The sequence shown here is derived from an EMBL/GenBank/DDBJ whole genome shotgun (WGS) entry which is preliminary data.</text>
</comment>
<evidence type="ECO:0000313" key="3">
    <source>
        <dbReference type="EMBL" id="MFI0910923.1"/>
    </source>
</evidence>
<dbReference type="EMBL" id="JBIRRB010000003">
    <property type="protein sequence ID" value="MFI0910923.1"/>
    <property type="molecule type" value="Genomic_DNA"/>
</dbReference>
<feature type="signal peptide" evidence="1">
    <location>
        <begin position="1"/>
        <end position="27"/>
    </location>
</feature>